<evidence type="ECO:0000259" key="2">
    <source>
        <dbReference type="Pfam" id="PF10400"/>
    </source>
</evidence>
<keyword evidence="4" id="KW-1185">Reference proteome</keyword>
<dbReference type="Proteomes" id="UP000276232">
    <property type="component" value="Unassembled WGS sequence"/>
</dbReference>
<reference evidence="3 4" key="1">
    <citation type="journal article" date="2015" name="Stand. Genomic Sci.">
        <title>Genomic Encyclopedia of Bacterial and Archaeal Type Strains, Phase III: the genomes of soil and plant-associated and newly described type strains.</title>
        <authorList>
            <person name="Whitman W.B."/>
            <person name="Woyke T."/>
            <person name="Klenk H.P."/>
            <person name="Zhou Y."/>
            <person name="Lilburn T.G."/>
            <person name="Beck B.J."/>
            <person name="De Vos P."/>
            <person name="Vandamme P."/>
            <person name="Eisen J.A."/>
            <person name="Garrity G."/>
            <person name="Hugenholtz P."/>
            <person name="Kyrpides N.C."/>
        </authorList>
    </citation>
    <scope>NUCLEOTIDE SEQUENCE [LARGE SCALE GENOMIC DNA]</scope>
    <source>
        <strain evidence="3 4">CECT 7306</strain>
    </source>
</reference>
<dbReference type="PANTHER" id="PTHR43252:SF4">
    <property type="entry name" value="TRANSCRIPTIONAL REGULATORY PROTEIN"/>
    <property type="match status" value="1"/>
</dbReference>
<dbReference type="SUPFAM" id="SSF46785">
    <property type="entry name" value="Winged helix' DNA-binding domain"/>
    <property type="match status" value="1"/>
</dbReference>
<evidence type="ECO:0000313" key="4">
    <source>
        <dbReference type="Proteomes" id="UP000276232"/>
    </source>
</evidence>
<dbReference type="InterPro" id="IPR018309">
    <property type="entry name" value="Tscrpt_reg_PadR_C"/>
</dbReference>
<name>A0A3N1GAD0_9ACTN</name>
<dbReference type="Pfam" id="PF10400">
    <property type="entry name" value="Vir_act_alpha_C"/>
    <property type="match status" value="1"/>
</dbReference>
<sequence length="192" mass="20924">MAEQGEGGPSVNPTAASLLGFLHEGPRSGYDLHRAAVDRIGPFWSVTRSQVYRELAAMASTGLVEAGEAGARDRRPYALTDAGREAFARWVARTAPPEQIRHPLLLQLAFARHLPPERLAAVVAEHRAAHTAQLARYRAEREQALAAGARPVDLVTLEFGLRYEAAVVDWFAALPEEWRPDDVVPEEDAAGA</sequence>
<evidence type="ECO:0000259" key="1">
    <source>
        <dbReference type="Pfam" id="PF03551"/>
    </source>
</evidence>
<dbReference type="Gene3D" id="1.10.10.10">
    <property type="entry name" value="Winged helix-like DNA-binding domain superfamily/Winged helix DNA-binding domain"/>
    <property type="match status" value="1"/>
</dbReference>
<proteinExistence type="predicted"/>
<dbReference type="RefSeq" id="WP_123380783.1">
    <property type="nucleotide sequence ID" value="NZ_RJKN01000007.1"/>
</dbReference>
<dbReference type="EMBL" id="RJKN01000007">
    <property type="protein sequence ID" value="ROP27187.1"/>
    <property type="molecule type" value="Genomic_DNA"/>
</dbReference>
<dbReference type="AlphaFoldDB" id="A0A3N1GAD0"/>
<dbReference type="InterPro" id="IPR036390">
    <property type="entry name" value="WH_DNA-bd_sf"/>
</dbReference>
<feature type="domain" description="Transcription regulator PadR N-terminal" evidence="1">
    <location>
        <begin position="18"/>
        <end position="88"/>
    </location>
</feature>
<dbReference type="PANTHER" id="PTHR43252">
    <property type="entry name" value="TRANSCRIPTIONAL REGULATOR YQJI"/>
    <property type="match status" value="1"/>
</dbReference>
<dbReference type="InParanoid" id="A0A3N1GAD0"/>
<dbReference type="InterPro" id="IPR036388">
    <property type="entry name" value="WH-like_DNA-bd_sf"/>
</dbReference>
<dbReference type="Pfam" id="PF03551">
    <property type="entry name" value="PadR"/>
    <property type="match status" value="1"/>
</dbReference>
<gene>
    <name evidence="3" type="ORF">EDC03_2711</name>
</gene>
<dbReference type="OrthoDB" id="3186544at2"/>
<comment type="caution">
    <text evidence="3">The sequence shown here is derived from an EMBL/GenBank/DDBJ whole genome shotgun (WGS) entry which is preliminary data.</text>
</comment>
<dbReference type="Gene3D" id="6.10.140.190">
    <property type="match status" value="1"/>
</dbReference>
<dbReference type="InterPro" id="IPR005149">
    <property type="entry name" value="Tscrpt_reg_PadR_N"/>
</dbReference>
<protein>
    <submittedName>
        <fullName evidence="3">PadR family transcriptional regulator</fullName>
    </submittedName>
</protein>
<feature type="domain" description="Transcription regulator PadR C-terminal" evidence="2">
    <location>
        <begin position="100"/>
        <end position="171"/>
    </location>
</feature>
<accession>A0A3N1GAD0</accession>
<organism evidence="3 4">
    <name type="scientific">Pseudokineococcus lusitanus</name>
    <dbReference type="NCBI Taxonomy" id="763993"/>
    <lineage>
        <taxon>Bacteria</taxon>
        <taxon>Bacillati</taxon>
        <taxon>Actinomycetota</taxon>
        <taxon>Actinomycetes</taxon>
        <taxon>Kineosporiales</taxon>
        <taxon>Kineosporiaceae</taxon>
        <taxon>Pseudokineococcus</taxon>
    </lineage>
</organism>
<evidence type="ECO:0000313" key="3">
    <source>
        <dbReference type="EMBL" id="ROP27187.1"/>
    </source>
</evidence>